<comment type="domain">
    <text evidence="6">The SBD domain (substrate-binding domain) mediates the interaction with substrate proteins. It is related to the TRAF family.</text>
</comment>
<evidence type="ECO:0000256" key="6">
    <source>
        <dbReference type="RuleBase" id="RU201113"/>
    </source>
</evidence>
<proteinExistence type="inferred from homology"/>
<keyword evidence="2 6" id="KW-0479">Metal-binding</keyword>
<dbReference type="GO" id="GO:0043161">
    <property type="term" value="P:proteasome-mediated ubiquitin-dependent protein catabolic process"/>
    <property type="evidence" value="ECO:0007669"/>
    <property type="project" value="TreeGrafter"/>
</dbReference>
<dbReference type="GO" id="GO:0005737">
    <property type="term" value="C:cytoplasm"/>
    <property type="evidence" value="ECO:0007669"/>
    <property type="project" value="InterPro"/>
</dbReference>
<dbReference type="AlphaFoldDB" id="A0AAV1IWQ1"/>
<keyword evidence="6" id="KW-0833">Ubl conjugation pathway</keyword>
<dbReference type="Pfam" id="PF21361">
    <property type="entry name" value="Sina_ZnF"/>
    <property type="match status" value="1"/>
</dbReference>
<dbReference type="InterPro" id="IPR018121">
    <property type="entry name" value="7-in-absentia-prot_TRAF-dom"/>
</dbReference>
<evidence type="ECO:0000313" key="9">
    <source>
        <dbReference type="EMBL" id="CAK1541664.1"/>
    </source>
</evidence>
<dbReference type="EC" id="2.3.2.27" evidence="6"/>
<dbReference type="GO" id="GO:0061630">
    <property type="term" value="F:ubiquitin protein ligase activity"/>
    <property type="evidence" value="ECO:0007669"/>
    <property type="project" value="UniProtKB-EC"/>
</dbReference>
<keyword evidence="10" id="KW-1185">Reference proteome</keyword>
<keyword evidence="4 6" id="KW-0862">Zinc</keyword>
<evidence type="ECO:0000256" key="3">
    <source>
        <dbReference type="ARBA" id="ARBA00022771"/>
    </source>
</evidence>
<dbReference type="Gene3D" id="3.30.40.10">
    <property type="entry name" value="Zinc/RING finger domain, C3HC4 (zinc finger)"/>
    <property type="match status" value="1"/>
</dbReference>
<reference evidence="9 10" key="1">
    <citation type="submission" date="2023-11" db="EMBL/GenBank/DDBJ databases">
        <authorList>
            <person name="Okamura Y."/>
        </authorList>
    </citation>
    <scope>NUCLEOTIDE SEQUENCE [LARGE SCALE GENOMIC DNA]</scope>
</reference>
<evidence type="ECO:0000313" key="10">
    <source>
        <dbReference type="Proteomes" id="UP001497472"/>
    </source>
</evidence>
<gene>
    <name evidence="9" type="ORF">LNINA_LOCUS1628</name>
</gene>
<evidence type="ECO:0000256" key="5">
    <source>
        <dbReference type="PROSITE-ProRule" id="PRU00455"/>
    </source>
</evidence>
<comment type="function">
    <text evidence="6">E3 ubiquitin-protein ligase that mediates ubiquitination and subsequent proteasomal degradation of target proteins. E3 ubiquitin ligases accept ubiquitin from an E2 ubiquitin-conjugating enzyme in the form of a thioester and then directly transfers the ubiquitin to targeted substrates.</text>
</comment>
<keyword evidence="3 5" id="KW-0863">Zinc-finger</keyword>
<evidence type="ECO:0000256" key="1">
    <source>
        <dbReference type="ARBA" id="ARBA00009119"/>
    </source>
</evidence>
<name>A0AAV1IWQ1_9NEOP</name>
<dbReference type="EMBL" id="CAVLEF010000002">
    <property type="protein sequence ID" value="CAK1541664.1"/>
    <property type="molecule type" value="Genomic_DNA"/>
</dbReference>
<comment type="pathway">
    <text evidence="6">Protein modification; protein ubiquitination.</text>
</comment>
<dbReference type="Proteomes" id="UP001497472">
    <property type="component" value="Unassembled WGS sequence"/>
</dbReference>
<comment type="caution">
    <text evidence="9">The sequence shown here is derived from an EMBL/GenBank/DDBJ whole genome shotgun (WGS) entry which is preliminary data.</text>
</comment>
<dbReference type="PANTHER" id="PTHR45877">
    <property type="entry name" value="E3 UBIQUITIN-PROTEIN LIGASE SIAH2"/>
    <property type="match status" value="1"/>
</dbReference>
<evidence type="ECO:0000256" key="4">
    <source>
        <dbReference type="ARBA" id="ARBA00022833"/>
    </source>
</evidence>
<evidence type="ECO:0000256" key="7">
    <source>
        <dbReference type="SAM" id="MobiDB-lite"/>
    </source>
</evidence>
<evidence type="ECO:0000256" key="2">
    <source>
        <dbReference type="ARBA" id="ARBA00022723"/>
    </source>
</evidence>
<dbReference type="PANTHER" id="PTHR45877:SF2">
    <property type="entry name" value="E3 UBIQUITIN-PROTEIN LIGASE SINA-RELATED"/>
    <property type="match status" value="1"/>
</dbReference>
<dbReference type="InterPro" id="IPR013083">
    <property type="entry name" value="Znf_RING/FYVE/PHD"/>
</dbReference>
<dbReference type="InterPro" id="IPR004162">
    <property type="entry name" value="SINA-like_animal"/>
</dbReference>
<organism evidence="9 10">
    <name type="scientific">Leptosia nina</name>
    <dbReference type="NCBI Taxonomy" id="320188"/>
    <lineage>
        <taxon>Eukaryota</taxon>
        <taxon>Metazoa</taxon>
        <taxon>Ecdysozoa</taxon>
        <taxon>Arthropoda</taxon>
        <taxon>Hexapoda</taxon>
        <taxon>Insecta</taxon>
        <taxon>Pterygota</taxon>
        <taxon>Neoptera</taxon>
        <taxon>Endopterygota</taxon>
        <taxon>Lepidoptera</taxon>
        <taxon>Glossata</taxon>
        <taxon>Ditrysia</taxon>
        <taxon>Papilionoidea</taxon>
        <taxon>Pieridae</taxon>
        <taxon>Pierinae</taxon>
        <taxon>Leptosia</taxon>
    </lineage>
</organism>
<protein>
    <recommendedName>
        <fullName evidence="6">E3 ubiquitin-protein ligase</fullName>
        <ecNumber evidence="6">2.3.2.27</ecNumber>
    </recommendedName>
</protein>
<dbReference type="InterPro" id="IPR008974">
    <property type="entry name" value="TRAF-like"/>
</dbReference>
<dbReference type="GO" id="GO:0008270">
    <property type="term" value="F:zinc ion binding"/>
    <property type="evidence" value="ECO:0007669"/>
    <property type="project" value="UniProtKB-KW"/>
</dbReference>
<comment type="domain">
    <text evidence="6">The RING-type zinc finger domain is essential for ubiquitin ligase activity.</text>
</comment>
<accession>A0AAV1IWQ1</accession>
<dbReference type="GO" id="GO:0031624">
    <property type="term" value="F:ubiquitin conjugating enzyme binding"/>
    <property type="evidence" value="ECO:0007669"/>
    <property type="project" value="TreeGrafter"/>
</dbReference>
<dbReference type="Gene3D" id="2.60.210.10">
    <property type="entry name" value="Apoptosis, Tumor Necrosis Factor Receptor Associated Protein 2, Chain A"/>
    <property type="match status" value="1"/>
</dbReference>
<feature type="domain" description="SIAH-type" evidence="8">
    <location>
        <begin position="100"/>
        <end position="161"/>
    </location>
</feature>
<dbReference type="Pfam" id="PF03145">
    <property type="entry name" value="Sina_TRAF"/>
    <property type="match status" value="1"/>
</dbReference>
<dbReference type="SUPFAM" id="SSF49599">
    <property type="entry name" value="TRAF domain-like"/>
    <property type="match status" value="1"/>
</dbReference>
<evidence type="ECO:0000259" key="8">
    <source>
        <dbReference type="PROSITE" id="PS51081"/>
    </source>
</evidence>
<dbReference type="InterPro" id="IPR013010">
    <property type="entry name" value="Znf_SIAH"/>
</dbReference>
<sequence>MQFESEAITATAAINQEQNSPSVNSNSQTTAATSNYSLYPNLPAAATRANVMQPMGGFTVHPTAPTAPPFVTFSAYETQKGDYFDGKFNERRSMNTKCVESLQRCPNCLDGCQVRAVKSKLPEHLKECLYNDLSCPVNAVQQCSWKGKINQLTPHFEEKHPECLEILVNRESILHIGHSYQFTNLVNVGSNKFLLHLIVRKDQKTITFAVQHFGTEKNANKWTHELRVYDKSEPRRLFSYVNSCQSHNDSLNGLIKRREVGIADLDYLKTFAKEDTITYKLLITNASYKDQNQTRGKHQRREQNSISYTSRS</sequence>
<comment type="similarity">
    <text evidence="1 6">Belongs to the SINA (Seven in absentia) family.</text>
</comment>
<comment type="catalytic activity">
    <reaction evidence="6">
        <text>S-ubiquitinyl-[E2 ubiquitin-conjugating enzyme]-L-cysteine + [acceptor protein]-L-lysine = [E2 ubiquitin-conjugating enzyme]-L-cysteine + N(6)-ubiquitinyl-[acceptor protein]-L-lysine.</text>
        <dbReference type="EC" id="2.3.2.27"/>
    </reaction>
</comment>
<dbReference type="PROSITE" id="PS51081">
    <property type="entry name" value="ZF_SIAH"/>
    <property type="match status" value="1"/>
</dbReference>
<feature type="region of interest" description="Disordered" evidence="7">
    <location>
        <begin position="290"/>
        <end position="312"/>
    </location>
</feature>